<accession>A0A538SDG2</accession>
<evidence type="ECO:0000256" key="4">
    <source>
        <dbReference type="ARBA" id="ARBA00022840"/>
    </source>
</evidence>
<gene>
    <name evidence="6" type="ORF">E6K71_04885</name>
</gene>
<sequence length="240" mass="25775">MNEAPARHPAPAIVARGLAKTYHDSAAPIEVLRDVSLSVEPGEVVAVVGASGSGKSTLLHLLGGLDRPTKGSVRVGGAELSSLDEAGRSRLRSRTVGFVFQFHQLLPEFTALENVMMPGWVAGASRAATRERAESLLRDLGLGDRAEHKPGELSGGEQQRVAVARALHMKPAVLLADEPTGNLDRRASAMLLEIFERYRSREQQAIVIATHNPDVAQSAGRVVTLEDGYLRPIRIESGRI</sequence>
<name>A0A538SDG2_UNCEI</name>
<evidence type="ECO:0000256" key="1">
    <source>
        <dbReference type="ARBA" id="ARBA00005417"/>
    </source>
</evidence>
<keyword evidence="3" id="KW-0547">Nucleotide-binding</keyword>
<dbReference type="Gene3D" id="3.40.50.300">
    <property type="entry name" value="P-loop containing nucleotide triphosphate hydrolases"/>
    <property type="match status" value="1"/>
</dbReference>
<dbReference type="Pfam" id="PF00005">
    <property type="entry name" value="ABC_tran"/>
    <property type="match status" value="1"/>
</dbReference>
<evidence type="ECO:0000256" key="3">
    <source>
        <dbReference type="ARBA" id="ARBA00022741"/>
    </source>
</evidence>
<comment type="similarity">
    <text evidence="1">Belongs to the ABC transporter superfamily.</text>
</comment>
<keyword evidence="2" id="KW-0813">Transport</keyword>
<dbReference type="AlphaFoldDB" id="A0A538SDG2"/>
<dbReference type="PANTHER" id="PTHR24220:SF689">
    <property type="entry name" value="LIPOPROTEIN-RELEASING SYSTEM ATP-BINDING PROTEIN LOLD"/>
    <property type="match status" value="1"/>
</dbReference>
<evidence type="ECO:0000259" key="5">
    <source>
        <dbReference type="PROSITE" id="PS50893"/>
    </source>
</evidence>
<dbReference type="InterPro" id="IPR015854">
    <property type="entry name" value="ABC_transpr_LolD-like"/>
</dbReference>
<evidence type="ECO:0000256" key="2">
    <source>
        <dbReference type="ARBA" id="ARBA00022448"/>
    </source>
</evidence>
<dbReference type="EMBL" id="VBOR01000057">
    <property type="protein sequence ID" value="TMQ49403.1"/>
    <property type="molecule type" value="Genomic_DNA"/>
</dbReference>
<dbReference type="InterPro" id="IPR017871">
    <property type="entry name" value="ABC_transporter-like_CS"/>
</dbReference>
<dbReference type="SMART" id="SM00382">
    <property type="entry name" value="AAA"/>
    <property type="match status" value="1"/>
</dbReference>
<keyword evidence="4 6" id="KW-0067">ATP-binding</keyword>
<reference evidence="6 7" key="1">
    <citation type="journal article" date="2019" name="Nat. Microbiol.">
        <title>Mediterranean grassland soil C-N compound turnover is dependent on rainfall and depth, and is mediated by genomically divergent microorganisms.</title>
        <authorList>
            <person name="Diamond S."/>
            <person name="Andeer P.F."/>
            <person name="Li Z."/>
            <person name="Crits-Christoph A."/>
            <person name="Burstein D."/>
            <person name="Anantharaman K."/>
            <person name="Lane K.R."/>
            <person name="Thomas B.C."/>
            <person name="Pan C."/>
            <person name="Northen T.R."/>
            <person name="Banfield J.F."/>
        </authorList>
    </citation>
    <scope>NUCLEOTIDE SEQUENCE [LARGE SCALE GENOMIC DNA]</scope>
    <source>
        <strain evidence="6">WS_1</strain>
    </source>
</reference>
<dbReference type="GO" id="GO:0022857">
    <property type="term" value="F:transmembrane transporter activity"/>
    <property type="evidence" value="ECO:0007669"/>
    <property type="project" value="TreeGrafter"/>
</dbReference>
<dbReference type="FunFam" id="3.40.50.300:FF:000032">
    <property type="entry name" value="Export ABC transporter ATP-binding protein"/>
    <property type="match status" value="1"/>
</dbReference>
<evidence type="ECO:0000313" key="6">
    <source>
        <dbReference type="EMBL" id="TMQ49403.1"/>
    </source>
</evidence>
<dbReference type="InterPro" id="IPR027417">
    <property type="entry name" value="P-loop_NTPase"/>
</dbReference>
<dbReference type="PROSITE" id="PS50893">
    <property type="entry name" value="ABC_TRANSPORTER_2"/>
    <property type="match status" value="1"/>
</dbReference>
<proteinExistence type="inferred from homology"/>
<feature type="domain" description="ABC transporter" evidence="5">
    <location>
        <begin position="13"/>
        <end position="240"/>
    </location>
</feature>
<protein>
    <submittedName>
        <fullName evidence="6">ABC transporter ATP-binding protein</fullName>
    </submittedName>
</protein>
<organism evidence="6 7">
    <name type="scientific">Eiseniibacteriota bacterium</name>
    <dbReference type="NCBI Taxonomy" id="2212470"/>
    <lineage>
        <taxon>Bacteria</taxon>
        <taxon>Candidatus Eiseniibacteriota</taxon>
    </lineage>
</organism>
<dbReference type="GO" id="GO:0005524">
    <property type="term" value="F:ATP binding"/>
    <property type="evidence" value="ECO:0007669"/>
    <property type="project" value="UniProtKB-KW"/>
</dbReference>
<dbReference type="Proteomes" id="UP000316292">
    <property type="component" value="Unassembled WGS sequence"/>
</dbReference>
<dbReference type="GO" id="GO:0098796">
    <property type="term" value="C:membrane protein complex"/>
    <property type="evidence" value="ECO:0007669"/>
    <property type="project" value="UniProtKB-ARBA"/>
</dbReference>
<dbReference type="GO" id="GO:0005886">
    <property type="term" value="C:plasma membrane"/>
    <property type="evidence" value="ECO:0007669"/>
    <property type="project" value="TreeGrafter"/>
</dbReference>
<comment type="caution">
    <text evidence="6">The sequence shown here is derived from an EMBL/GenBank/DDBJ whole genome shotgun (WGS) entry which is preliminary data.</text>
</comment>
<dbReference type="InterPro" id="IPR003439">
    <property type="entry name" value="ABC_transporter-like_ATP-bd"/>
</dbReference>
<dbReference type="PANTHER" id="PTHR24220">
    <property type="entry name" value="IMPORT ATP-BINDING PROTEIN"/>
    <property type="match status" value="1"/>
</dbReference>
<dbReference type="PROSITE" id="PS00211">
    <property type="entry name" value="ABC_TRANSPORTER_1"/>
    <property type="match status" value="1"/>
</dbReference>
<dbReference type="SUPFAM" id="SSF52540">
    <property type="entry name" value="P-loop containing nucleoside triphosphate hydrolases"/>
    <property type="match status" value="1"/>
</dbReference>
<dbReference type="InterPro" id="IPR003593">
    <property type="entry name" value="AAA+_ATPase"/>
</dbReference>
<dbReference type="InterPro" id="IPR017911">
    <property type="entry name" value="MacB-like_ATP-bd"/>
</dbReference>
<dbReference type="GO" id="GO:0016887">
    <property type="term" value="F:ATP hydrolysis activity"/>
    <property type="evidence" value="ECO:0007669"/>
    <property type="project" value="InterPro"/>
</dbReference>
<evidence type="ECO:0000313" key="7">
    <source>
        <dbReference type="Proteomes" id="UP000316292"/>
    </source>
</evidence>
<dbReference type="CDD" id="cd03255">
    <property type="entry name" value="ABC_MJ0796_LolCDE_FtsE"/>
    <property type="match status" value="1"/>
</dbReference>